<proteinExistence type="predicted"/>
<organism evidence="1 2">
    <name type="scientific">Aromia moschata</name>
    <dbReference type="NCBI Taxonomy" id="1265417"/>
    <lineage>
        <taxon>Eukaryota</taxon>
        <taxon>Metazoa</taxon>
        <taxon>Ecdysozoa</taxon>
        <taxon>Arthropoda</taxon>
        <taxon>Hexapoda</taxon>
        <taxon>Insecta</taxon>
        <taxon>Pterygota</taxon>
        <taxon>Neoptera</taxon>
        <taxon>Endopterygota</taxon>
        <taxon>Coleoptera</taxon>
        <taxon>Polyphaga</taxon>
        <taxon>Cucujiformia</taxon>
        <taxon>Chrysomeloidea</taxon>
        <taxon>Cerambycidae</taxon>
        <taxon>Cerambycinae</taxon>
        <taxon>Callichromatini</taxon>
        <taxon>Aromia</taxon>
    </lineage>
</organism>
<gene>
    <name evidence="1" type="ORF">NQ318_000766</name>
</gene>
<dbReference type="AlphaFoldDB" id="A0AAV8YUE8"/>
<sequence>MPIRKLSLKELAMIAIILDEEEEKETQKKTIRRYWIHEALRKRKAEGEYWTLYRHLVDDEEQFFQEMVYLTEIHKITILQMIGYGDRTRTEAEVVRLYQEKYPELPPISQGTMHNCDL</sequence>
<accession>A0AAV8YUE8</accession>
<reference evidence="1" key="1">
    <citation type="journal article" date="2023" name="Insect Mol. Biol.">
        <title>Genome sequencing provides insights into the evolution of gene families encoding plant cell wall-degrading enzymes in longhorned beetles.</title>
        <authorList>
            <person name="Shin N.R."/>
            <person name="Okamura Y."/>
            <person name="Kirsch R."/>
            <person name="Pauchet Y."/>
        </authorList>
    </citation>
    <scope>NUCLEOTIDE SEQUENCE</scope>
    <source>
        <strain evidence="1">AMC_N1</strain>
    </source>
</reference>
<comment type="caution">
    <text evidence="1">The sequence shown here is derived from an EMBL/GenBank/DDBJ whole genome shotgun (WGS) entry which is preliminary data.</text>
</comment>
<keyword evidence="2" id="KW-1185">Reference proteome</keyword>
<dbReference type="Proteomes" id="UP001162162">
    <property type="component" value="Unassembled WGS sequence"/>
</dbReference>
<evidence type="ECO:0000313" key="2">
    <source>
        <dbReference type="Proteomes" id="UP001162162"/>
    </source>
</evidence>
<evidence type="ECO:0000313" key="1">
    <source>
        <dbReference type="EMBL" id="KAJ8954532.1"/>
    </source>
</evidence>
<protein>
    <submittedName>
        <fullName evidence="1">Uncharacterized protein</fullName>
    </submittedName>
</protein>
<name>A0AAV8YUE8_9CUCU</name>
<dbReference type="EMBL" id="JAPWTK010000047">
    <property type="protein sequence ID" value="KAJ8954532.1"/>
    <property type="molecule type" value="Genomic_DNA"/>
</dbReference>